<dbReference type="EMBL" id="JBAKIA010000005">
    <property type="protein sequence ID" value="MEJ8474487.1"/>
    <property type="molecule type" value="Genomic_DNA"/>
</dbReference>
<sequence>MNTHATFKQVDVKRAVRAVVDAGLPVDGVEITREGTIRILTSPKIELENRPEPEL</sequence>
<gene>
    <name evidence="1" type="ORF">V6575_10335</name>
</gene>
<dbReference type="Proteomes" id="UP001385499">
    <property type="component" value="Unassembled WGS sequence"/>
</dbReference>
<reference evidence="1 2" key="1">
    <citation type="submission" date="2024-02" db="EMBL/GenBank/DDBJ databases">
        <title>Roseibium algae sp. nov., isolated from marine alga (Grateloupia sp.), showing potential in myo-inositol conversion.</title>
        <authorList>
            <person name="Wang Y."/>
        </authorList>
    </citation>
    <scope>NUCLEOTIDE SEQUENCE [LARGE SCALE GENOMIC DNA]</scope>
    <source>
        <strain evidence="1 2">H3510</strain>
    </source>
</reference>
<proteinExistence type="predicted"/>
<evidence type="ECO:0000313" key="1">
    <source>
        <dbReference type="EMBL" id="MEJ8474487.1"/>
    </source>
</evidence>
<protein>
    <submittedName>
        <fullName evidence="1">Uncharacterized protein</fullName>
    </submittedName>
</protein>
<evidence type="ECO:0000313" key="2">
    <source>
        <dbReference type="Proteomes" id="UP001385499"/>
    </source>
</evidence>
<comment type="caution">
    <text evidence="1">The sequence shown here is derived from an EMBL/GenBank/DDBJ whole genome shotgun (WGS) entry which is preliminary data.</text>
</comment>
<keyword evidence="2" id="KW-1185">Reference proteome</keyword>
<organism evidence="1 2">
    <name type="scientific">Roseibium algae</name>
    <dbReference type="NCBI Taxonomy" id="3123038"/>
    <lineage>
        <taxon>Bacteria</taxon>
        <taxon>Pseudomonadati</taxon>
        <taxon>Pseudomonadota</taxon>
        <taxon>Alphaproteobacteria</taxon>
        <taxon>Hyphomicrobiales</taxon>
        <taxon>Stappiaceae</taxon>
        <taxon>Roseibium</taxon>
    </lineage>
</organism>
<accession>A0ABU8TJZ3</accession>
<dbReference type="RefSeq" id="WP_340274234.1">
    <property type="nucleotide sequence ID" value="NZ_JBAKIA010000005.1"/>
</dbReference>
<name>A0ABU8TJZ3_9HYPH</name>